<dbReference type="Pfam" id="PF03795">
    <property type="entry name" value="YCII"/>
    <property type="match status" value="1"/>
</dbReference>
<comment type="caution">
    <text evidence="3">The sequence shown here is derived from an EMBL/GenBank/DDBJ whole genome shotgun (WGS) entry which is preliminary data.</text>
</comment>
<dbReference type="Proteomes" id="UP000276770">
    <property type="component" value="Unassembled WGS sequence"/>
</dbReference>
<protein>
    <submittedName>
        <fullName evidence="3">GTP cyclohydrolase</fullName>
    </submittedName>
</protein>
<sequence length="99" mass="11534">MLIVDLDFKHPNQEMEQIHEQHLKFLKKYYENKTFMTSGPKLSANGGIIVAGNISRARLEEILKEDPYYQNGFMEFRIIEFSSTLVSSDIGVFFQEEIV</sequence>
<dbReference type="GO" id="GO:0016787">
    <property type="term" value="F:hydrolase activity"/>
    <property type="evidence" value="ECO:0007669"/>
    <property type="project" value="UniProtKB-KW"/>
</dbReference>
<organism evidence="3 4">
    <name type="scientific">Falsibacillus albus</name>
    <dbReference type="NCBI Taxonomy" id="2478915"/>
    <lineage>
        <taxon>Bacteria</taxon>
        <taxon>Bacillati</taxon>
        <taxon>Bacillota</taxon>
        <taxon>Bacilli</taxon>
        <taxon>Bacillales</taxon>
        <taxon>Bacillaceae</taxon>
        <taxon>Falsibacillus</taxon>
    </lineage>
</organism>
<dbReference type="EMBL" id="RCVZ01000015">
    <property type="protein sequence ID" value="RLQ93325.1"/>
    <property type="molecule type" value="Genomic_DNA"/>
</dbReference>
<proteinExistence type="inferred from homology"/>
<evidence type="ECO:0000256" key="1">
    <source>
        <dbReference type="ARBA" id="ARBA00007689"/>
    </source>
</evidence>
<dbReference type="OrthoDB" id="9814407at2"/>
<name>A0A3L7JST2_9BACI</name>
<keyword evidence="4" id="KW-1185">Reference proteome</keyword>
<dbReference type="SUPFAM" id="SSF54909">
    <property type="entry name" value="Dimeric alpha+beta barrel"/>
    <property type="match status" value="1"/>
</dbReference>
<dbReference type="InterPro" id="IPR011008">
    <property type="entry name" value="Dimeric_a/b-barrel"/>
</dbReference>
<dbReference type="PANTHER" id="PTHR37828">
    <property type="entry name" value="GSR2449 PROTEIN"/>
    <property type="match status" value="1"/>
</dbReference>
<dbReference type="InterPro" id="IPR005545">
    <property type="entry name" value="YCII"/>
</dbReference>
<dbReference type="PANTHER" id="PTHR37828:SF1">
    <property type="entry name" value="YCII-RELATED DOMAIN-CONTAINING PROTEIN"/>
    <property type="match status" value="1"/>
</dbReference>
<dbReference type="Gene3D" id="3.30.70.1060">
    <property type="entry name" value="Dimeric alpha+beta barrel"/>
    <property type="match status" value="1"/>
</dbReference>
<evidence type="ECO:0000313" key="3">
    <source>
        <dbReference type="EMBL" id="RLQ93325.1"/>
    </source>
</evidence>
<feature type="domain" description="YCII-related" evidence="2">
    <location>
        <begin position="3"/>
        <end position="81"/>
    </location>
</feature>
<evidence type="ECO:0000259" key="2">
    <source>
        <dbReference type="Pfam" id="PF03795"/>
    </source>
</evidence>
<accession>A0A3L7JST2</accession>
<keyword evidence="3" id="KW-0378">Hydrolase</keyword>
<gene>
    <name evidence="3" type="ORF">D9X91_17840</name>
</gene>
<evidence type="ECO:0000313" key="4">
    <source>
        <dbReference type="Proteomes" id="UP000276770"/>
    </source>
</evidence>
<reference evidence="3 4" key="1">
    <citation type="submission" date="2018-10" db="EMBL/GenBank/DDBJ databases">
        <title>Falsibacillus sp. genome draft.</title>
        <authorList>
            <person name="Shi S."/>
        </authorList>
    </citation>
    <scope>NUCLEOTIDE SEQUENCE [LARGE SCALE GENOMIC DNA]</scope>
    <source>
        <strain evidence="3 4">GY 10110</strain>
    </source>
</reference>
<dbReference type="AlphaFoldDB" id="A0A3L7JST2"/>
<dbReference type="RefSeq" id="WP_121682015.1">
    <property type="nucleotide sequence ID" value="NZ_RCVZ01000015.1"/>
</dbReference>
<comment type="similarity">
    <text evidence="1">Belongs to the YciI family.</text>
</comment>